<feature type="domain" description="Mycothiol-dependent maleylpyruvate isomerase metal-binding" evidence="1">
    <location>
        <begin position="10"/>
        <end position="51"/>
    </location>
</feature>
<sequence length="209" mass="23135">MKRYADVERRSLADALEAAGPDAPTLCAGWTTRDLAAHVVVRERRPDAALGLVLPWLRGRGERVRAGRAAQPYPALVDEIRQPPWWSPVSNPLLDGVLNATELFIHHEDVRRGAPGWAPRDLPAAYEAALWGRVRTLSRWHLRRWRASVLLDAPGYGQCRAGTGGDRIRVVGAPAELLLFLSGRQRATRTTVSGPPELARRLRDARLGV</sequence>
<dbReference type="InterPro" id="IPR017517">
    <property type="entry name" value="Maleyloyr_isom"/>
</dbReference>
<dbReference type="InterPro" id="IPR017519">
    <property type="entry name" value="CHP03085"/>
</dbReference>
<protein>
    <submittedName>
        <fullName evidence="2">TIGR03085 family protein</fullName>
    </submittedName>
</protein>
<dbReference type="InterPro" id="IPR024344">
    <property type="entry name" value="MDMPI_metal-binding"/>
</dbReference>
<dbReference type="InterPro" id="IPR034660">
    <property type="entry name" value="DinB/YfiT-like"/>
</dbReference>
<dbReference type="Pfam" id="PF11716">
    <property type="entry name" value="MDMPI_N"/>
    <property type="match status" value="1"/>
</dbReference>
<dbReference type="NCBIfam" id="TIGR03085">
    <property type="entry name" value="TIGR03085 family metal-binding protein"/>
    <property type="match status" value="1"/>
</dbReference>
<evidence type="ECO:0000259" key="1">
    <source>
        <dbReference type="Pfam" id="PF11716"/>
    </source>
</evidence>
<name>A0A8J3B7F5_9ACTN</name>
<reference evidence="2" key="2">
    <citation type="submission" date="2020-09" db="EMBL/GenBank/DDBJ databases">
        <authorList>
            <person name="Sun Q."/>
            <person name="Ohkuma M."/>
        </authorList>
    </citation>
    <scope>NUCLEOTIDE SEQUENCE</scope>
    <source>
        <strain evidence="2">JCM 3090</strain>
    </source>
</reference>
<comment type="caution">
    <text evidence="2">The sequence shown here is derived from an EMBL/GenBank/DDBJ whole genome shotgun (WGS) entry which is preliminary data.</text>
</comment>
<reference evidence="2" key="1">
    <citation type="journal article" date="2014" name="Int. J. Syst. Evol. Microbiol.">
        <title>Complete genome sequence of Corynebacterium casei LMG S-19264T (=DSM 44701T), isolated from a smear-ripened cheese.</title>
        <authorList>
            <consortium name="US DOE Joint Genome Institute (JGI-PGF)"/>
            <person name="Walter F."/>
            <person name="Albersmeier A."/>
            <person name="Kalinowski J."/>
            <person name="Ruckert C."/>
        </authorList>
    </citation>
    <scope>NUCLEOTIDE SEQUENCE</scope>
    <source>
        <strain evidence="2">JCM 3090</strain>
    </source>
</reference>
<evidence type="ECO:0000313" key="3">
    <source>
        <dbReference type="Proteomes" id="UP000649739"/>
    </source>
</evidence>
<gene>
    <name evidence="2" type="ORF">GCM10010123_07620</name>
</gene>
<dbReference type="Proteomes" id="UP000649739">
    <property type="component" value="Unassembled WGS sequence"/>
</dbReference>
<dbReference type="RefSeq" id="WP_189168562.1">
    <property type="nucleotide sequence ID" value="NZ_BMQB01000001.1"/>
</dbReference>
<keyword evidence="3" id="KW-1185">Reference proteome</keyword>
<dbReference type="EMBL" id="BMQB01000001">
    <property type="protein sequence ID" value="GGJ80203.1"/>
    <property type="molecule type" value="Genomic_DNA"/>
</dbReference>
<accession>A0A8J3B7F5</accession>
<dbReference type="SUPFAM" id="SSF109854">
    <property type="entry name" value="DinB/YfiT-like putative metalloenzymes"/>
    <property type="match status" value="1"/>
</dbReference>
<dbReference type="NCBIfam" id="TIGR03083">
    <property type="entry name" value="maleylpyruvate isomerase family mycothiol-dependent enzyme"/>
    <property type="match status" value="1"/>
</dbReference>
<evidence type="ECO:0000313" key="2">
    <source>
        <dbReference type="EMBL" id="GGJ80203.1"/>
    </source>
</evidence>
<dbReference type="GO" id="GO:0046872">
    <property type="term" value="F:metal ion binding"/>
    <property type="evidence" value="ECO:0007669"/>
    <property type="project" value="InterPro"/>
</dbReference>
<dbReference type="AlphaFoldDB" id="A0A8J3B7F5"/>
<proteinExistence type="predicted"/>
<organism evidence="2 3">
    <name type="scientific">Pilimelia anulata</name>
    <dbReference type="NCBI Taxonomy" id="53371"/>
    <lineage>
        <taxon>Bacteria</taxon>
        <taxon>Bacillati</taxon>
        <taxon>Actinomycetota</taxon>
        <taxon>Actinomycetes</taxon>
        <taxon>Micromonosporales</taxon>
        <taxon>Micromonosporaceae</taxon>
        <taxon>Pilimelia</taxon>
    </lineage>
</organism>